<comment type="caution">
    <text evidence="4">The sequence shown here is derived from an EMBL/GenBank/DDBJ whole genome shotgun (WGS) entry which is preliminary data.</text>
</comment>
<reference evidence="4 5" key="1">
    <citation type="journal article" date="2012" name="J. Bacteriol.">
        <title>Genome Sequence of the Halotolerant Bacterium Imtechella halotolerans K1T.</title>
        <authorList>
            <person name="Kumar S."/>
            <person name="Vikram S."/>
            <person name="Subramanian S."/>
            <person name="Raghava G.P."/>
            <person name="Pinnaka A.K."/>
        </authorList>
    </citation>
    <scope>NUCLEOTIDE SEQUENCE [LARGE SCALE GENOMIC DNA]</scope>
    <source>
        <strain evidence="4 5">K1</strain>
    </source>
</reference>
<organism evidence="4 5">
    <name type="scientific">Imtechella halotolerans K1</name>
    <dbReference type="NCBI Taxonomy" id="946077"/>
    <lineage>
        <taxon>Bacteria</taxon>
        <taxon>Pseudomonadati</taxon>
        <taxon>Bacteroidota</taxon>
        <taxon>Flavobacteriia</taxon>
        <taxon>Flavobacteriales</taxon>
        <taxon>Flavobacteriaceae</taxon>
        <taxon>Imtechella</taxon>
    </lineage>
</organism>
<proteinExistence type="predicted"/>
<feature type="domain" description="N-acetyltransferase" evidence="3">
    <location>
        <begin position="2"/>
        <end position="150"/>
    </location>
</feature>
<dbReference type="InterPro" id="IPR016181">
    <property type="entry name" value="Acyl_CoA_acyltransferase"/>
</dbReference>
<keyword evidence="1 4" id="KW-0808">Transferase</keyword>
<dbReference type="CDD" id="cd04301">
    <property type="entry name" value="NAT_SF"/>
    <property type="match status" value="1"/>
</dbReference>
<evidence type="ECO:0000313" key="5">
    <source>
        <dbReference type="Proteomes" id="UP000005938"/>
    </source>
</evidence>
<dbReference type="eggNOG" id="COG0456">
    <property type="taxonomic scope" value="Bacteria"/>
</dbReference>
<dbReference type="RefSeq" id="WP_008238138.1">
    <property type="nucleotide sequence ID" value="NZ_AJJU01000004.1"/>
</dbReference>
<gene>
    <name evidence="4" type="ORF">W5A_05198</name>
</gene>
<dbReference type="InterPro" id="IPR000182">
    <property type="entry name" value="GNAT_dom"/>
</dbReference>
<dbReference type="Gene3D" id="3.40.630.30">
    <property type="match status" value="1"/>
</dbReference>
<keyword evidence="2" id="KW-0012">Acyltransferase</keyword>
<dbReference type="AlphaFoldDB" id="I0WGR8"/>
<protein>
    <submittedName>
        <fullName evidence="4">N-acetyltransferase GCN5</fullName>
    </submittedName>
</protein>
<name>I0WGR8_9FLAO</name>
<evidence type="ECO:0000259" key="3">
    <source>
        <dbReference type="PROSITE" id="PS51186"/>
    </source>
</evidence>
<accession>I0WGR8</accession>
<dbReference type="Pfam" id="PF00583">
    <property type="entry name" value="Acetyltransf_1"/>
    <property type="match status" value="1"/>
</dbReference>
<dbReference type="PATRIC" id="fig|946077.3.peg.1057"/>
<evidence type="ECO:0000256" key="2">
    <source>
        <dbReference type="ARBA" id="ARBA00023315"/>
    </source>
</evidence>
<dbReference type="STRING" id="946077.W5A_05198"/>
<dbReference type="SUPFAM" id="SSF55729">
    <property type="entry name" value="Acyl-CoA N-acyltransferases (Nat)"/>
    <property type="match status" value="1"/>
</dbReference>
<dbReference type="Proteomes" id="UP000005938">
    <property type="component" value="Unassembled WGS sequence"/>
</dbReference>
<keyword evidence="5" id="KW-1185">Reference proteome</keyword>
<evidence type="ECO:0000313" key="4">
    <source>
        <dbReference type="EMBL" id="EID75584.1"/>
    </source>
</evidence>
<evidence type="ECO:0000256" key="1">
    <source>
        <dbReference type="ARBA" id="ARBA00022679"/>
    </source>
</evidence>
<dbReference type="PROSITE" id="PS51186">
    <property type="entry name" value="GNAT"/>
    <property type="match status" value="1"/>
</dbReference>
<dbReference type="EMBL" id="AJJU01000004">
    <property type="protein sequence ID" value="EID75584.1"/>
    <property type="molecule type" value="Genomic_DNA"/>
</dbReference>
<dbReference type="PANTHER" id="PTHR43877:SF2">
    <property type="entry name" value="AMINOALKYLPHOSPHONATE N-ACETYLTRANSFERASE-RELATED"/>
    <property type="match status" value="1"/>
</dbReference>
<dbReference type="PANTHER" id="PTHR43877">
    <property type="entry name" value="AMINOALKYLPHOSPHONATE N-ACETYLTRANSFERASE-RELATED-RELATED"/>
    <property type="match status" value="1"/>
</dbReference>
<dbReference type="OrthoDB" id="9803233at2"/>
<dbReference type="GO" id="GO:0016747">
    <property type="term" value="F:acyltransferase activity, transferring groups other than amino-acyl groups"/>
    <property type="evidence" value="ECO:0007669"/>
    <property type="project" value="InterPro"/>
</dbReference>
<sequence length="150" mass="17202">MVTLRRTSSENSDFIQLIKLLDADLAIRDGEDHAFYAQFNTLDHIKNVVIAYGNSSAIGCGAIKMYNHETMEVKRMFTRQENRQEGVGSMILGELEQWTKELGFKRCILETGLQQPEAIALYKKNNYLQIENYGPYIGVENSVCFEKLLR</sequence>
<dbReference type="InterPro" id="IPR050832">
    <property type="entry name" value="Bact_Acetyltransf"/>
</dbReference>